<dbReference type="Proteomes" id="UP000504615">
    <property type="component" value="Unplaced"/>
</dbReference>
<evidence type="ECO:0000313" key="1">
    <source>
        <dbReference type="Proteomes" id="UP000504615"/>
    </source>
</evidence>
<dbReference type="KEGG" id="pbar:105424477"/>
<organism evidence="1 2">
    <name type="scientific">Pogonomyrmex barbatus</name>
    <name type="common">red harvester ant</name>
    <dbReference type="NCBI Taxonomy" id="144034"/>
    <lineage>
        <taxon>Eukaryota</taxon>
        <taxon>Metazoa</taxon>
        <taxon>Ecdysozoa</taxon>
        <taxon>Arthropoda</taxon>
        <taxon>Hexapoda</taxon>
        <taxon>Insecta</taxon>
        <taxon>Pterygota</taxon>
        <taxon>Neoptera</taxon>
        <taxon>Endopterygota</taxon>
        <taxon>Hymenoptera</taxon>
        <taxon>Apocrita</taxon>
        <taxon>Aculeata</taxon>
        <taxon>Formicoidea</taxon>
        <taxon>Formicidae</taxon>
        <taxon>Myrmicinae</taxon>
        <taxon>Pogonomyrmex</taxon>
    </lineage>
</organism>
<dbReference type="RefSeq" id="XP_011633028.1">
    <property type="nucleotide sequence ID" value="XM_011634726.1"/>
</dbReference>
<sequence>MKKAIWTIFYHIASTDENPQHLYCPVGANSWCDWRKAEFHKSLNTFTHKERLNDNILISIHSIFQDLTSDNLLKPYLKTYSHNKNDNHLLSLISTFASDITDCNISIDIATFLAVSIYNEGYQIILQIMSFLNILIGRQAKQFIDLMNSKQIKGLEHLMMNS</sequence>
<keyword evidence="1" id="KW-1185">Reference proteome</keyword>
<name>A0A6I9VXI2_9HYME</name>
<proteinExistence type="predicted"/>
<evidence type="ECO:0000313" key="2">
    <source>
        <dbReference type="RefSeq" id="XP_011633028.1"/>
    </source>
</evidence>
<reference evidence="2" key="1">
    <citation type="submission" date="2025-08" db="UniProtKB">
        <authorList>
            <consortium name="RefSeq"/>
        </authorList>
    </citation>
    <scope>IDENTIFICATION</scope>
</reference>
<protein>
    <submittedName>
        <fullName evidence="2">Uncharacterized protein LOC105424477</fullName>
    </submittedName>
</protein>
<dbReference type="OrthoDB" id="10060618at2759"/>
<gene>
    <name evidence="2" type="primary">LOC105424477</name>
</gene>
<dbReference type="GeneID" id="105424477"/>
<dbReference type="AlphaFoldDB" id="A0A6I9VXI2"/>
<accession>A0A6I9VXI2</accession>